<dbReference type="VEuPathDB" id="TriTrypDB:TcCLB.509911.40"/>
<dbReference type="VEuPathDB" id="TriTrypDB:TcCL_NonESM03459"/>
<accession>A0A2V2USU0</accession>
<dbReference type="VEuPathDB" id="TriTrypDB:C3747_103g129"/>
<organism evidence="1 2">
    <name type="scientific">Trypanosoma cruzi</name>
    <dbReference type="NCBI Taxonomy" id="5693"/>
    <lineage>
        <taxon>Eukaryota</taxon>
        <taxon>Discoba</taxon>
        <taxon>Euglenozoa</taxon>
        <taxon>Kinetoplastea</taxon>
        <taxon>Metakinetoplastina</taxon>
        <taxon>Trypanosomatida</taxon>
        <taxon>Trypanosomatidae</taxon>
        <taxon>Trypanosoma</taxon>
        <taxon>Schizotrypanum</taxon>
    </lineage>
</organism>
<name>A0A2V2USU0_TRYCR</name>
<protein>
    <submittedName>
        <fullName evidence="1">Uncharacterized protein</fullName>
    </submittedName>
</protein>
<comment type="caution">
    <text evidence="1">The sequence shown here is derived from an EMBL/GenBank/DDBJ whole genome shotgun (WGS) entry which is preliminary data.</text>
</comment>
<dbReference type="VEuPathDB" id="TriTrypDB:TcBrA4_0048610"/>
<gene>
    <name evidence="1" type="ORF">C4B63_127g42</name>
</gene>
<dbReference type="VEuPathDB" id="TriTrypDB:Tc_MARK_1528"/>
<evidence type="ECO:0000313" key="2">
    <source>
        <dbReference type="Proteomes" id="UP000246121"/>
    </source>
</evidence>
<dbReference type="VEuPathDB" id="TriTrypDB:TCSYLVIO_002768"/>
<dbReference type="VEuPathDB" id="TriTrypDB:BCY84_09114"/>
<dbReference type="AlphaFoldDB" id="A0A2V2USU0"/>
<dbReference type="Proteomes" id="UP000246121">
    <property type="component" value="Unassembled WGS sequence"/>
</dbReference>
<dbReference type="VEuPathDB" id="TriTrypDB:ECC02_006763"/>
<evidence type="ECO:0000313" key="1">
    <source>
        <dbReference type="EMBL" id="PWU86286.1"/>
    </source>
</evidence>
<dbReference type="VEuPathDB" id="TriTrypDB:TCDM_13580"/>
<dbReference type="VEuPathDB" id="TriTrypDB:C4B63_127g42"/>
<proteinExistence type="predicted"/>
<dbReference type="VEuPathDB" id="TriTrypDB:TcG_04456"/>
<sequence length="342" mass="38176">MNLHSAMAPRVCNSSSSLEKNMGCKSTMIEFMAYHDDAQEIMFDPYDRATFTQWQLHQAADPDYREGASDAVDQCLADDKSNGVFSVSLERDVNDNEIPGQILTVTHAADSRCSSAWQSFESVEELSSDLSVEEKLPLNASVAKANSLSLHHLTAEVLRAYKQMKLVVQQRIYRQYYINWMRFLTQRPSRAVETQTRENDVLCAANPAGALTHSVVRVSAIDVLSLSLPSLTSACRSEVGARDDANGNRTQCNLREVYQPILFSSRNVFVTPLCDPANWPRKLPSSLSIRSRSAPFPLQDYGRRSSPPKRAVTQLPMFPNVTLPLLLDTGCHVTVYQPSTLK</sequence>
<reference evidence="1 2" key="1">
    <citation type="journal article" date="2018" name="Microb. Genom.">
        <title>Expanding an expanded genome: long-read sequencing of Trypanosoma cruzi.</title>
        <authorList>
            <person name="Berna L."/>
            <person name="Rodriguez M."/>
            <person name="Chiribao M.L."/>
            <person name="Parodi-Talice A."/>
            <person name="Pita S."/>
            <person name="Rijo G."/>
            <person name="Alvarez-Valin F."/>
            <person name="Robello C."/>
        </authorList>
    </citation>
    <scope>NUCLEOTIDE SEQUENCE [LARGE SCALE GENOMIC DNA]</scope>
    <source>
        <strain evidence="1 2">Dm28c</strain>
    </source>
</reference>
<dbReference type="EMBL" id="PRFA01000127">
    <property type="protein sequence ID" value="PWU86286.1"/>
    <property type="molecule type" value="Genomic_DNA"/>
</dbReference>
<dbReference type="VEuPathDB" id="TriTrypDB:TcCLB.505073.14"/>
<dbReference type="VEuPathDB" id="TriTrypDB:TcYC6_0103880"/>